<reference evidence="3" key="1">
    <citation type="submission" date="2021-01" db="EMBL/GenBank/DDBJ databases">
        <authorList>
            <person name="Corre E."/>
            <person name="Pelletier E."/>
            <person name="Niang G."/>
            <person name="Scheremetjew M."/>
            <person name="Finn R."/>
            <person name="Kale V."/>
            <person name="Holt S."/>
            <person name="Cochrane G."/>
            <person name="Meng A."/>
            <person name="Brown T."/>
            <person name="Cohen L."/>
        </authorList>
    </citation>
    <scope>NUCLEOTIDE SEQUENCE</scope>
    <source>
        <strain evidence="3">DIVA3 518/3/11/1/6</strain>
    </source>
</reference>
<protein>
    <recommendedName>
        <fullName evidence="2">SH2 domain-containing protein</fullName>
    </recommendedName>
</protein>
<dbReference type="Gene3D" id="3.30.505.10">
    <property type="entry name" value="SH2 domain"/>
    <property type="match status" value="1"/>
</dbReference>
<feature type="domain" description="SH2" evidence="2">
    <location>
        <begin position="151"/>
        <end position="232"/>
    </location>
</feature>
<proteinExistence type="predicted"/>
<accession>A0A7S4HJM5</accession>
<dbReference type="SMART" id="SM00252">
    <property type="entry name" value="SH2"/>
    <property type="match status" value="1"/>
</dbReference>
<gene>
    <name evidence="3" type="ORF">VSP0166_LOCUS1296</name>
</gene>
<dbReference type="PROSITE" id="PS50001">
    <property type="entry name" value="SH2"/>
    <property type="match status" value="1"/>
</dbReference>
<evidence type="ECO:0000259" key="2">
    <source>
        <dbReference type="PROSITE" id="PS50001"/>
    </source>
</evidence>
<sequence>MKKFTKSVGFSANVALNVRNQYEHKKWNNSPALCYFLVALAIMQVHNASCDLFWDSTFGDLVEVRYEELVGKLVEYVERNCDKDGVSDDDIYSCFCTFQSLMLQLIQKRGLDEPVSKENFAKFVAYFGPVLDDNGYSNAFIDLLVDCAFPWFHGFISRSESVPKLAIENHIRDAPEGLFLIRCSSKEGHFAVSTIRQRKLSNYLMVKNPDGGFSTPAKREEEYAASMSKLAQKVHEVKHCISFPGNSPITPPWEWDQYTGIYCGYPRDPYDECVSPKKYFLNRQDIEDLVRSTRKWSVRTQKHKSARK</sequence>
<evidence type="ECO:0000256" key="1">
    <source>
        <dbReference type="PROSITE-ProRule" id="PRU00191"/>
    </source>
</evidence>
<dbReference type="Pfam" id="PF00017">
    <property type="entry name" value="SH2"/>
    <property type="match status" value="1"/>
</dbReference>
<name>A0A7S4HJM5_9EUKA</name>
<dbReference type="InterPro" id="IPR000980">
    <property type="entry name" value="SH2"/>
</dbReference>
<dbReference type="CDD" id="cd00173">
    <property type="entry name" value="SH2"/>
    <property type="match status" value="1"/>
</dbReference>
<dbReference type="EMBL" id="HBKP01001784">
    <property type="protein sequence ID" value="CAE2201265.1"/>
    <property type="molecule type" value="Transcribed_RNA"/>
</dbReference>
<dbReference type="InterPro" id="IPR036860">
    <property type="entry name" value="SH2_dom_sf"/>
</dbReference>
<keyword evidence="1" id="KW-0727">SH2 domain</keyword>
<dbReference type="SUPFAM" id="SSF55550">
    <property type="entry name" value="SH2 domain"/>
    <property type="match status" value="1"/>
</dbReference>
<dbReference type="AlphaFoldDB" id="A0A7S4HJM5"/>
<organism evidence="3">
    <name type="scientific">Vannella robusta</name>
    <dbReference type="NCBI Taxonomy" id="1487602"/>
    <lineage>
        <taxon>Eukaryota</taxon>
        <taxon>Amoebozoa</taxon>
        <taxon>Discosea</taxon>
        <taxon>Flabellinia</taxon>
        <taxon>Vannellidae</taxon>
        <taxon>Vannella</taxon>
    </lineage>
</organism>
<evidence type="ECO:0000313" key="3">
    <source>
        <dbReference type="EMBL" id="CAE2201265.1"/>
    </source>
</evidence>